<feature type="domain" description="LysR substrate-binding" evidence="1">
    <location>
        <begin position="10"/>
        <end position="103"/>
    </location>
</feature>
<dbReference type="InterPro" id="IPR005119">
    <property type="entry name" value="LysR_subst-bd"/>
</dbReference>
<reference evidence="2 3" key="1">
    <citation type="submission" date="2017-03" db="EMBL/GenBank/DDBJ databases">
        <title>Maternal inheritance of bifidobacteria.</title>
        <authorList>
            <person name="Lugli G.A."/>
            <person name="Duranti S."/>
            <person name="Milani C."/>
            <person name="Mancabelli L."/>
        </authorList>
    </citation>
    <scope>NUCLEOTIDE SEQUENCE [LARGE SCALE GENOMIC DNA]</scope>
    <source>
        <strain evidence="2 3">1899B</strain>
    </source>
</reference>
<dbReference type="Gene3D" id="3.40.190.290">
    <property type="match status" value="1"/>
</dbReference>
<dbReference type="Pfam" id="PF03466">
    <property type="entry name" value="LysR_substrate"/>
    <property type="match status" value="1"/>
</dbReference>
<sequence length="188" mass="21323">MLVIRRMIERLYPSVSVRQILDGDDALLMRMLVSGDCQLIVLNHPISDKGLTCVPFMRESLTLAVPKGHILERFETLHFSDFNGYNIVLNPDIGFWMDVCRRHLPASRLLVQRTSDAFGVIAENSDIFYFSTSQSRDYAAKVLRSDARRTFIPIVDSEATATYYAVCRIGRSPSLTALMEELGRFGIQ</sequence>
<organism evidence="2 3">
    <name type="scientific">Bifidobacterium catenulatum</name>
    <dbReference type="NCBI Taxonomy" id="1686"/>
    <lineage>
        <taxon>Bacteria</taxon>
        <taxon>Bacillati</taxon>
        <taxon>Actinomycetota</taxon>
        <taxon>Actinomycetes</taxon>
        <taxon>Bifidobacteriales</taxon>
        <taxon>Bifidobacteriaceae</taxon>
        <taxon>Bifidobacterium</taxon>
    </lineage>
</organism>
<accession>A0A1V8PRR3</accession>
<proteinExistence type="predicted"/>
<dbReference type="CDD" id="cd05466">
    <property type="entry name" value="PBP2_LTTR_substrate"/>
    <property type="match status" value="1"/>
</dbReference>
<evidence type="ECO:0000313" key="3">
    <source>
        <dbReference type="Proteomes" id="UP000192666"/>
    </source>
</evidence>
<dbReference type="EMBL" id="NAQA01000003">
    <property type="protein sequence ID" value="OQM51340.1"/>
    <property type="molecule type" value="Genomic_DNA"/>
</dbReference>
<evidence type="ECO:0000259" key="1">
    <source>
        <dbReference type="Pfam" id="PF03466"/>
    </source>
</evidence>
<gene>
    <name evidence="2" type="ORF">B5782_1291</name>
</gene>
<name>A0A1V8PRR3_9BIFI</name>
<dbReference type="SUPFAM" id="SSF53850">
    <property type="entry name" value="Periplasmic binding protein-like II"/>
    <property type="match status" value="1"/>
</dbReference>
<dbReference type="Proteomes" id="UP000192666">
    <property type="component" value="Unassembled WGS sequence"/>
</dbReference>
<dbReference type="AlphaFoldDB" id="A0A1V8PRR3"/>
<evidence type="ECO:0000313" key="2">
    <source>
        <dbReference type="EMBL" id="OQM51340.1"/>
    </source>
</evidence>
<protein>
    <submittedName>
        <fullName evidence="2">MerR family transcriptional regulator</fullName>
    </submittedName>
</protein>
<comment type="caution">
    <text evidence="2">The sequence shown here is derived from an EMBL/GenBank/DDBJ whole genome shotgun (WGS) entry which is preliminary data.</text>
</comment>